<dbReference type="Pfam" id="PF02706">
    <property type="entry name" value="Wzz"/>
    <property type="match status" value="1"/>
</dbReference>
<evidence type="ECO:0000256" key="6">
    <source>
        <dbReference type="ARBA" id="ARBA00022840"/>
    </source>
</evidence>
<comment type="similarity">
    <text evidence="2">Belongs to the CpsC/CapA family.</text>
</comment>
<keyword evidence="6" id="KW-0067">ATP-binding</keyword>
<feature type="region of interest" description="Disordered" evidence="9">
    <location>
        <begin position="16"/>
        <end position="36"/>
    </location>
</feature>
<protein>
    <submittedName>
        <fullName evidence="12">Polysaccharide biosynthesis tyrosine autokinase</fullName>
        <ecNumber evidence="12">2.7.10.2</ecNumber>
    </submittedName>
</protein>
<evidence type="ECO:0000256" key="1">
    <source>
        <dbReference type="ARBA" id="ARBA00004651"/>
    </source>
</evidence>
<dbReference type="InterPro" id="IPR050445">
    <property type="entry name" value="Bact_polysacc_biosynth/exp"/>
</dbReference>
<feature type="transmembrane region" description="Helical" evidence="10">
    <location>
        <begin position="213"/>
        <end position="232"/>
    </location>
</feature>
<dbReference type="Gene3D" id="3.40.50.300">
    <property type="entry name" value="P-loop containing nucleotide triphosphate hydrolases"/>
    <property type="match status" value="1"/>
</dbReference>
<name>A0A3A1TUK9_9MICO</name>
<evidence type="ECO:0000256" key="8">
    <source>
        <dbReference type="ARBA" id="ARBA00023136"/>
    </source>
</evidence>
<evidence type="ECO:0000256" key="2">
    <source>
        <dbReference type="ARBA" id="ARBA00006683"/>
    </source>
</evidence>
<sequence length="496" mass="51626">MFHPVHLRCDTAASVVTQRRERPPTARRTRAKKGSPVNLRDHLHVLRRGLPLVIALPVLTTVAAGVVSAAQAPVYQATTSLTVSAATATSGTDLNQGGTYVQQIVKTLSDVVTKPIVLDRVRQSLDLPQSESQLAASIVATAPLNTTIIEITAADSSPQRAAAIAQEASDQLVDLSATLVPSDAAGKATVKVIPIQRAVVPSSPVSPTVSRNLALALVAGLALGLGLAYLWSAIDTRIRSARDVGAITGTPVVGEILADPRAAAHPLVVQTSPGSIQAEAFRGLRTNLQFIDFESGTQSFVVTSSHPGEGKTTTTANLALAAADAGLEVVLVDGDLRKPRVHALFGIEGGLGLVDAVIGRAPLDDVLQPWSDRLHVLPAGMIPPNPAELLQSRAMSALLDELRERYDLVVIDSPPLLPVSDAAVLARRTGGAIVVAAARRTRRQHLERALQALDQAGAGVLGVVVTMLPTKGPDSASRSVYGYGETPGSSAVLGKA</sequence>
<dbReference type="GO" id="GO:0005524">
    <property type="term" value="F:ATP binding"/>
    <property type="evidence" value="ECO:0007669"/>
    <property type="project" value="UniProtKB-KW"/>
</dbReference>
<keyword evidence="3" id="KW-1003">Cell membrane</keyword>
<keyword evidence="7 10" id="KW-1133">Transmembrane helix</keyword>
<evidence type="ECO:0000256" key="7">
    <source>
        <dbReference type="ARBA" id="ARBA00022989"/>
    </source>
</evidence>
<feature type="region of interest" description="Disordered" evidence="9">
    <location>
        <begin position="476"/>
        <end position="496"/>
    </location>
</feature>
<dbReference type="InterPro" id="IPR003856">
    <property type="entry name" value="LPS_length_determ_N"/>
</dbReference>
<evidence type="ECO:0000256" key="9">
    <source>
        <dbReference type="SAM" id="MobiDB-lite"/>
    </source>
</evidence>
<keyword evidence="4 10" id="KW-0812">Transmembrane</keyword>
<evidence type="ECO:0000256" key="10">
    <source>
        <dbReference type="SAM" id="Phobius"/>
    </source>
</evidence>
<keyword evidence="12" id="KW-0418">Kinase</keyword>
<dbReference type="PANTHER" id="PTHR32309">
    <property type="entry name" value="TYROSINE-PROTEIN KINASE"/>
    <property type="match status" value="1"/>
</dbReference>
<reference evidence="13" key="1">
    <citation type="submission" date="2018-09" db="EMBL/GenBank/DDBJ databases">
        <authorList>
            <person name="Kim I."/>
        </authorList>
    </citation>
    <scope>NUCLEOTIDE SEQUENCE [LARGE SCALE GENOMIC DNA]</scope>
    <source>
        <strain evidence="13">DD4a</strain>
    </source>
</reference>
<dbReference type="PANTHER" id="PTHR32309:SF13">
    <property type="entry name" value="FERRIC ENTEROBACTIN TRANSPORT PROTEIN FEPE"/>
    <property type="match status" value="1"/>
</dbReference>
<keyword evidence="13" id="KW-1185">Reference proteome</keyword>
<dbReference type="Pfam" id="PF10609">
    <property type="entry name" value="ParA"/>
    <property type="match status" value="1"/>
</dbReference>
<dbReference type="InterPro" id="IPR027417">
    <property type="entry name" value="P-loop_NTPase"/>
</dbReference>
<dbReference type="EC" id="2.7.10.2" evidence="12"/>
<gene>
    <name evidence="12" type="ORF">D1781_17015</name>
</gene>
<evidence type="ECO:0000256" key="3">
    <source>
        <dbReference type="ARBA" id="ARBA00022475"/>
    </source>
</evidence>
<dbReference type="EMBL" id="QXTG01000003">
    <property type="protein sequence ID" value="RIX26614.1"/>
    <property type="molecule type" value="Genomic_DNA"/>
</dbReference>
<accession>A0A3A1TUK9</accession>
<dbReference type="NCBIfam" id="TIGR01007">
    <property type="entry name" value="eps_fam"/>
    <property type="match status" value="1"/>
</dbReference>
<dbReference type="GO" id="GO:0004715">
    <property type="term" value="F:non-membrane spanning protein tyrosine kinase activity"/>
    <property type="evidence" value="ECO:0007669"/>
    <property type="project" value="UniProtKB-EC"/>
</dbReference>
<proteinExistence type="inferred from homology"/>
<evidence type="ECO:0000313" key="12">
    <source>
        <dbReference type="EMBL" id="RIX26614.1"/>
    </source>
</evidence>
<comment type="subcellular location">
    <subcellularLocation>
        <location evidence="1">Cell membrane</location>
        <topology evidence="1">Multi-pass membrane protein</topology>
    </subcellularLocation>
</comment>
<keyword evidence="5" id="KW-0547">Nucleotide-binding</keyword>
<comment type="caution">
    <text evidence="12">The sequence shown here is derived from an EMBL/GenBank/DDBJ whole genome shotgun (WGS) entry which is preliminary data.</text>
</comment>
<evidence type="ECO:0000313" key="13">
    <source>
        <dbReference type="Proteomes" id="UP000265742"/>
    </source>
</evidence>
<organism evidence="12 13">
    <name type="scientific">Amnibacterium setariae</name>
    <dbReference type="NCBI Taxonomy" id="2306585"/>
    <lineage>
        <taxon>Bacteria</taxon>
        <taxon>Bacillati</taxon>
        <taxon>Actinomycetota</taxon>
        <taxon>Actinomycetes</taxon>
        <taxon>Micrococcales</taxon>
        <taxon>Microbacteriaceae</taxon>
        <taxon>Amnibacterium</taxon>
    </lineage>
</organism>
<feature type="domain" description="Polysaccharide chain length determinant N-terminal" evidence="11">
    <location>
        <begin position="38"/>
        <end position="124"/>
    </location>
</feature>
<dbReference type="InterPro" id="IPR005702">
    <property type="entry name" value="Wzc-like_C"/>
</dbReference>
<keyword evidence="8 10" id="KW-0472">Membrane</keyword>
<dbReference type="Proteomes" id="UP000265742">
    <property type="component" value="Unassembled WGS sequence"/>
</dbReference>
<keyword evidence="12" id="KW-0808">Transferase</keyword>
<evidence type="ECO:0000256" key="5">
    <source>
        <dbReference type="ARBA" id="ARBA00022741"/>
    </source>
</evidence>
<dbReference type="SUPFAM" id="SSF52540">
    <property type="entry name" value="P-loop containing nucleoside triphosphate hydrolases"/>
    <property type="match status" value="1"/>
</dbReference>
<evidence type="ECO:0000256" key="4">
    <source>
        <dbReference type="ARBA" id="ARBA00022692"/>
    </source>
</evidence>
<evidence type="ECO:0000259" key="11">
    <source>
        <dbReference type="Pfam" id="PF02706"/>
    </source>
</evidence>
<dbReference type="AlphaFoldDB" id="A0A3A1TUK9"/>
<dbReference type="InterPro" id="IPR033756">
    <property type="entry name" value="YlxH/NBP35"/>
</dbReference>
<dbReference type="CDD" id="cd05387">
    <property type="entry name" value="BY-kinase"/>
    <property type="match status" value="1"/>
</dbReference>
<dbReference type="GO" id="GO:0005886">
    <property type="term" value="C:plasma membrane"/>
    <property type="evidence" value="ECO:0007669"/>
    <property type="project" value="UniProtKB-SubCell"/>
</dbReference>